<dbReference type="Proteomes" id="UP001057402">
    <property type="component" value="Chromosome 4"/>
</dbReference>
<name>A0ACB9RC61_9MYRT</name>
<gene>
    <name evidence="1" type="ORF">MLD38_013671</name>
</gene>
<sequence>MIVEMATGRPPLSNGQSHPEATLVKIASSDEIPRFLGIFSKDGTRFSVKVFGERPEEESHMPRNSLTIHS</sequence>
<proteinExistence type="predicted"/>
<comment type="caution">
    <text evidence="1">The sequence shown here is derived from an EMBL/GenBank/DDBJ whole genome shotgun (WGS) entry which is preliminary data.</text>
</comment>
<reference evidence="2" key="1">
    <citation type="journal article" date="2023" name="Front. Plant Sci.">
        <title>Chromosomal-level genome assembly of Melastoma candidum provides insights into trichome evolution.</title>
        <authorList>
            <person name="Zhong Y."/>
            <person name="Wu W."/>
            <person name="Sun C."/>
            <person name="Zou P."/>
            <person name="Liu Y."/>
            <person name="Dai S."/>
            <person name="Zhou R."/>
        </authorList>
    </citation>
    <scope>NUCLEOTIDE SEQUENCE [LARGE SCALE GENOMIC DNA]</scope>
</reference>
<evidence type="ECO:0000313" key="1">
    <source>
        <dbReference type="EMBL" id="KAI4375851.1"/>
    </source>
</evidence>
<accession>A0ACB9RC61</accession>
<dbReference type="EMBL" id="CM042883">
    <property type="protein sequence ID" value="KAI4375851.1"/>
    <property type="molecule type" value="Genomic_DNA"/>
</dbReference>
<keyword evidence="2" id="KW-1185">Reference proteome</keyword>
<evidence type="ECO:0000313" key="2">
    <source>
        <dbReference type="Proteomes" id="UP001057402"/>
    </source>
</evidence>
<protein>
    <submittedName>
        <fullName evidence="1">Uncharacterized protein</fullName>
    </submittedName>
</protein>
<organism evidence="1 2">
    <name type="scientific">Melastoma candidum</name>
    <dbReference type="NCBI Taxonomy" id="119954"/>
    <lineage>
        <taxon>Eukaryota</taxon>
        <taxon>Viridiplantae</taxon>
        <taxon>Streptophyta</taxon>
        <taxon>Embryophyta</taxon>
        <taxon>Tracheophyta</taxon>
        <taxon>Spermatophyta</taxon>
        <taxon>Magnoliopsida</taxon>
        <taxon>eudicotyledons</taxon>
        <taxon>Gunneridae</taxon>
        <taxon>Pentapetalae</taxon>
        <taxon>rosids</taxon>
        <taxon>malvids</taxon>
        <taxon>Myrtales</taxon>
        <taxon>Melastomataceae</taxon>
        <taxon>Melastomatoideae</taxon>
        <taxon>Melastomateae</taxon>
        <taxon>Melastoma</taxon>
    </lineage>
</organism>